<sequence>MAGCPVFKGTSTSYSQLSATLREFENLLPSCDEERNTVDQCRVGKANASYAARLGWMMGLGSASCVDEAKAYDACLTRRNNVSEHILSKCGKSHVTMASKYAQCMHEHGDDEAKCAPILTEFLDCARSAAA</sequence>
<organism evidence="1 2">
    <name type="scientific">Monosiga brevicollis</name>
    <name type="common">Choanoflagellate</name>
    <dbReference type="NCBI Taxonomy" id="81824"/>
    <lineage>
        <taxon>Eukaryota</taxon>
        <taxon>Choanoflagellata</taxon>
        <taxon>Craspedida</taxon>
        <taxon>Salpingoecidae</taxon>
        <taxon>Monosiga</taxon>
    </lineage>
</organism>
<dbReference type="RefSeq" id="XP_001746235.1">
    <property type="nucleotide sequence ID" value="XM_001746183.1"/>
</dbReference>
<protein>
    <submittedName>
        <fullName evidence="1">Uncharacterized protein</fullName>
    </submittedName>
</protein>
<evidence type="ECO:0000313" key="2">
    <source>
        <dbReference type="Proteomes" id="UP000001357"/>
    </source>
</evidence>
<name>A9V0B7_MONBE</name>
<dbReference type="OMA" id="HITKACA"/>
<dbReference type="GeneID" id="5891414"/>
<gene>
    <name evidence="1" type="ORF">MONBRDRAFT_25752</name>
</gene>
<proteinExistence type="predicted"/>
<evidence type="ECO:0000313" key="1">
    <source>
        <dbReference type="EMBL" id="EDQ89130.1"/>
    </source>
</evidence>
<dbReference type="KEGG" id="mbr:MONBRDRAFT_25752"/>
<accession>A9V0B7</accession>
<keyword evidence="2" id="KW-1185">Reference proteome</keyword>
<dbReference type="Gene3D" id="1.10.287.2900">
    <property type="match status" value="1"/>
</dbReference>
<dbReference type="EMBL" id="CH991552">
    <property type="protein sequence ID" value="EDQ89130.1"/>
    <property type="molecule type" value="Genomic_DNA"/>
</dbReference>
<dbReference type="InParanoid" id="A9V0B7"/>
<dbReference type="Proteomes" id="UP000001357">
    <property type="component" value="Unassembled WGS sequence"/>
</dbReference>
<dbReference type="AlphaFoldDB" id="A9V0B7"/>
<reference evidence="1 2" key="1">
    <citation type="journal article" date="2008" name="Nature">
        <title>The genome of the choanoflagellate Monosiga brevicollis and the origin of metazoans.</title>
        <authorList>
            <consortium name="JGI Sequencing"/>
            <person name="King N."/>
            <person name="Westbrook M.J."/>
            <person name="Young S.L."/>
            <person name="Kuo A."/>
            <person name="Abedin M."/>
            <person name="Chapman J."/>
            <person name="Fairclough S."/>
            <person name="Hellsten U."/>
            <person name="Isogai Y."/>
            <person name="Letunic I."/>
            <person name="Marr M."/>
            <person name="Pincus D."/>
            <person name="Putnam N."/>
            <person name="Rokas A."/>
            <person name="Wright K.J."/>
            <person name="Zuzow R."/>
            <person name="Dirks W."/>
            <person name="Good M."/>
            <person name="Goodstein D."/>
            <person name="Lemons D."/>
            <person name="Li W."/>
            <person name="Lyons J.B."/>
            <person name="Morris A."/>
            <person name="Nichols S."/>
            <person name="Richter D.J."/>
            <person name="Salamov A."/>
            <person name="Bork P."/>
            <person name="Lim W.A."/>
            <person name="Manning G."/>
            <person name="Miller W.T."/>
            <person name="McGinnis W."/>
            <person name="Shapiro H."/>
            <person name="Tjian R."/>
            <person name="Grigoriev I.V."/>
            <person name="Rokhsar D."/>
        </authorList>
    </citation>
    <scope>NUCLEOTIDE SEQUENCE [LARGE SCALE GENOMIC DNA]</scope>
    <source>
        <strain evidence="2">MX1 / ATCC 50154</strain>
    </source>
</reference>